<keyword evidence="4 7" id="KW-0812">Transmembrane</keyword>
<comment type="similarity">
    <text evidence="7">Belongs to the drug/metabolite transporter (DMT) superfamily. Small multidrug resistance (SMR) (TC 2.A.7.1) family.</text>
</comment>
<keyword evidence="10" id="KW-1185">Reference proteome</keyword>
<accession>A0A212T894</accession>
<organism evidence="9 10">
    <name type="scientific">Kytococcus aerolatus</name>
    <dbReference type="NCBI Taxonomy" id="592308"/>
    <lineage>
        <taxon>Bacteria</taxon>
        <taxon>Bacillati</taxon>
        <taxon>Actinomycetota</taxon>
        <taxon>Actinomycetes</taxon>
        <taxon>Micrococcales</taxon>
        <taxon>Kytococcaceae</taxon>
        <taxon>Kytococcus</taxon>
    </lineage>
</organism>
<evidence type="ECO:0000256" key="1">
    <source>
        <dbReference type="ARBA" id="ARBA00004651"/>
    </source>
</evidence>
<evidence type="ECO:0000256" key="5">
    <source>
        <dbReference type="ARBA" id="ARBA00022989"/>
    </source>
</evidence>
<protein>
    <submittedName>
        <fullName evidence="9">Quaternary ammonium compound-resistance protein SugE</fullName>
    </submittedName>
</protein>
<feature type="transmembrane region" description="Helical" evidence="8">
    <location>
        <begin position="82"/>
        <end position="103"/>
    </location>
</feature>
<dbReference type="Pfam" id="PF00893">
    <property type="entry name" value="Multi_Drug_Res"/>
    <property type="match status" value="1"/>
</dbReference>
<dbReference type="AlphaFoldDB" id="A0A212T894"/>
<feature type="transmembrane region" description="Helical" evidence="8">
    <location>
        <begin position="57"/>
        <end position="76"/>
    </location>
</feature>
<dbReference type="InterPro" id="IPR037185">
    <property type="entry name" value="EmrE-like"/>
</dbReference>
<keyword evidence="2" id="KW-0813">Transport</keyword>
<dbReference type="GO" id="GO:0022857">
    <property type="term" value="F:transmembrane transporter activity"/>
    <property type="evidence" value="ECO:0007669"/>
    <property type="project" value="InterPro"/>
</dbReference>
<comment type="subcellular location">
    <subcellularLocation>
        <location evidence="1 7">Cell membrane</location>
        <topology evidence="1 7">Multi-pass membrane protein</topology>
    </subcellularLocation>
</comment>
<sequence length="105" mass="11055">MAWIVLILSGMFEAVWVTAMDRIGSWRDVGPLTVYVLGSIVSLGGLWWALRELPVGTAYAVWVGIGAATTVLYAVATGSETMSLVKGLLLLGLVCCVAGLKLVEG</sequence>
<dbReference type="GO" id="GO:0005886">
    <property type="term" value="C:plasma membrane"/>
    <property type="evidence" value="ECO:0007669"/>
    <property type="project" value="UniProtKB-SubCell"/>
</dbReference>
<evidence type="ECO:0000256" key="6">
    <source>
        <dbReference type="ARBA" id="ARBA00023136"/>
    </source>
</evidence>
<dbReference type="PANTHER" id="PTHR30561">
    <property type="entry name" value="SMR FAMILY PROTON-DEPENDENT DRUG EFFLUX TRANSPORTER SUGE"/>
    <property type="match status" value="1"/>
</dbReference>
<keyword evidence="3" id="KW-1003">Cell membrane</keyword>
<keyword evidence="5 8" id="KW-1133">Transmembrane helix</keyword>
<dbReference type="RefSeq" id="WP_088817624.1">
    <property type="nucleotide sequence ID" value="NZ_FYEZ01000001.1"/>
</dbReference>
<evidence type="ECO:0000256" key="3">
    <source>
        <dbReference type="ARBA" id="ARBA00022475"/>
    </source>
</evidence>
<keyword evidence="6 8" id="KW-0472">Membrane</keyword>
<gene>
    <name evidence="9" type="ORF">SAMN05445756_0650</name>
</gene>
<dbReference type="EMBL" id="FYEZ01000001">
    <property type="protein sequence ID" value="SNC62252.1"/>
    <property type="molecule type" value="Genomic_DNA"/>
</dbReference>
<reference evidence="9 10" key="1">
    <citation type="submission" date="2017-06" db="EMBL/GenBank/DDBJ databases">
        <authorList>
            <person name="Kim H.J."/>
            <person name="Triplett B.A."/>
        </authorList>
    </citation>
    <scope>NUCLEOTIDE SEQUENCE [LARGE SCALE GENOMIC DNA]</scope>
    <source>
        <strain evidence="9 10">DSM 22179</strain>
    </source>
</reference>
<dbReference type="Proteomes" id="UP000198122">
    <property type="component" value="Unassembled WGS sequence"/>
</dbReference>
<evidence type="ECO:0000313" key="9">
    <source>
        <dbReference type="EMBL" id="SNC62252.1"/>
    </source>
</evidence>
<evidence type="ECO:0000256" key="2">
    <source>
        <dbReference type="ARBA" id="ARBA00022448"/>
    </source>
</evidence>
<name>A0A212T894_9MICO</name>
<evidence type="ECO:0000313" key="10">
    <source>
        <dbReference type="Proteomes" id="UP000198122"/>
    </source>
</evidence>
<dbReference type="OrthoDB" id="21828at2"/>
<dbReference type="InterPro" id="IPR000390">
    <property type="entry name" value="Small_drug/metabolite_transptr"/>
</dbReference>
<proteinExistence type="inferred from homology"/>
<dbReference type="InterPro" id="IPR045324">
    <property type="entry name" value="Small_multidrug_res"/>
</dbReference>
<dbReference type="PANTHER" id="PTHR30561:SF0">
    <property type="entry name" value="GUANIDINIUM EXPORTER"/>
    <property type="match status" value="1"/>
</dbReference>
<evidence type="ECO:0000256" key="8">
    <source>
        <dbReference type="SAM" id="Phobius"/>
    </source>
</evidence>
<evidence type="ECO:0000256" key="4">
    <source>
        <dbReference type="ARBA" id="ARBA00022692"/>
    </source>
</evidence>
<evidence type="ECO:0000256" key="7">
    <source>
        <dbReference type="RuleBase" id="RU003942"/>
    </source>
</evidence>
<feature type="transmembrane region" description="Helical" evidence="8">
    <location>
        <begin position="29"/>
        <end position="50"/>
    </location>
</feature>
<dbReference type="SUPFAM" id="SSF103481">
    <property type="entry name" value="Multidrug resistance efflux transporter EmrE"/>
    <property type="match status" value="1"/>
</dbReference>
<dbReference type="Gene3D" id="1.10.3730.20">
    <property type="match status" value="1"/>
</dbReference>